<evidence type="ECO:0000313" key="1">
    <source>
        <dbReference type="EMBL" id="MCI58684.1"/>
    </source>
</evidence>
<organism evidence="1 2">
    <name type="scientific">Trifolium medium</name>
    <dbReference type="NCBI Taxonomy" id="97028"/>
    <lineage>
        <taxon>Eukaryota</taxon>
        <taxon>Viridiplantae</taxon>
        <taxon>Streptophyta</taxon>
        <taxon>Embryophyta</taxon>
        <taxon>Tracheophyta</taxon>
        <taxon>Spermatophyta</taxon>
        <taxon>Magnoliopsida</taxon>
        <taxon>eudicotyledons</taxon>
        <taxon>Gunneridae</taxon>
        <taxon>Pentapetalae</taxon>
        <taxon>rosids</taxon>
        <taxon>fabids</taxon>
        <taxon>Fabales</taxon>
        <taxon>Fabaceae</taxon>
        <taxon>Papilionoideae</taxon>
        <taxon>50 kb inversion clade</taxon>
        <taxon>NPAAA clade</taxon>
        <taxon>Hologalegina</taxon>
        <taxon>IRL clade</taxon>
        <taxon>Trifolieae</taxon>
        <taxon>Trifolium</taxon>
    </lineage>
</organism>
<protein>
    <submittedName>
        <fullName evidence="1">Uncharacterized protein</fullName>
    </submittedName>
</protein>
<comment type="caution">
    <text evidence="1">The sequence shown here is derived from an EMBL/GenBank/DDBJ whole genome shotgun (WGS) entry which is preliminary data.</text>
</comment>
<dbReference type="Proteomes" id="UP000265520">
    <property type="component" value="Unassembled WGS sequence"/>
</dbReference>
<feature type="non-terminal residue" evidence="1">
    <location>
        <position position="1"/>
    </location>
</feature>
<proteinExistence type="predicted"/>
<sequence>WYRVLVARYGEEAGMLREGVGPVRRGGGRLCDYGMAWVMMGRGGGLRRVLNDGWVMARTPFFG</sequence>
<name>A0A392TDL8_9FABA</name>
<dbReference type="EMBL" id="LXQA010550169">
    <property type="protein sequence ID" value="MCI58684.1"/>
    <property type="molecule type" value="Genomic_DNA"/>
</dbReference>
<dbReference type="AlphaFoldDB" id="A0A392TDL8"/>
<keyword evidence="2" id="KW-1185">Reference proteome</keyword>
<accession>A0A392TDL8</accession>
<reference evidence="1 2" key="1">
    <citation type="journal article" date="2018" name="Front. Plant Sci.">
        <title>Red Clover (Trifolium pratense) and Zigzag Clover (T. medium) - A Picture of Genomic Similarities and Differences.</title>
        <authorList>
            <person name="Dluhosova J."/>
            <person name="Istvanek J."/>
            <person name="Nedelnik J."/>
            <person name="Repkova J."/>
        </authorList>
    </citation>
    <scope>NUCLEOTIDE SEQUENCE [LARGE SCALE GENOMIC DNA]</scope>
    <source>
        <strain evidence="2">cv. 10/8</strain>
        <tissue evidence="1">Leaf</tissue>
    </source>
</reference>
<evidence type="ECO:0000313" key="2">
    <source>
        <dbReference type="Proteomes" id="UP000265520"/>
    </source>
</evidence>